<dbReference type="Proteomes" id="UP000822688">
    <property type="component" value="Chromosome V"/>
</dbReference>
<dbReference type="AlphaFoldDB" id="A0A8T0HLH3"/>
<dbReference type="EMBL" id="CM026426">
    <property type="protein sequence ID" value="KAG0571666.1"/>
    <property type="molecule type" value="Genomic_DNA"/>
</dbReference>
<evidence type="ECO:0000313" key="1">
    <source>
        <dbReference type="EMBL" id="KAG0571666.1"/>
    </source>
</evidence>
<evidence type="ECO:0000313" key="2">
    <source>
        <dbReference type="Proteomes" id="UP000822688"/>
    </source>
</evidence>
<name>A0A8T0HLH3_CERPU</name>
<reference evidence="1" key="1">
    <citation type="submission" date="2020-06" db="EMBL/GenBank/DDBJ databases">
        <title>WGS assembly of Ceratodon purpureus strain R40.</title>
        <authorList>
            <person name="Carey S.B."/>
            <person name="Jenkins J."/>
            <person name="Shu S."/>
            <person name="Lovell J.T."/>
            <person name="Sreedasyam A."/>
            <person name="Maumus F."/>
            <person name="Tiley G.P."/>
            <person name="Fernandez-Pozo N."/>
            <person name="Barry K."/>
            <person name="Chen C."/>
            <person name="Wang M."/>
            <person name="Lipzen A."/>
            <person name="Daum C."/>
            <person name="Saski C.A."/>
            <person name="Payton A.C."/>
            <person name="Mcbreen J.C."/>
            <person name="Conrad R.E."/>
            <person name="Kollar L.M."/>
            <person name="Olsson S."/>
            <person name="Huttunen S."/>
            <person name="Landis J.B."/>
            <person name="Wickett N.J."/>
            <person name="Johnson M.G."/>
            <person name="Rensing S.A."/>
            <person name="Grimwood J."/>
            <person name="Schmutz J."/>
            <person name="Mcdaniel S.F."/>
        </authorList>
    </citation>
    <scope>NUCLEOTIDE SEQUENCE</scope>
    <source>
        <strain evidence="1">R40</strain>
    </source>
</reference>
<proteinExistence type="predicted"/>
<protein>
    <submittedName>
        <fullName evidence="1">Uncharacterized protein</fullName>
    </submittedName>
</protein>
<gene>
    <name evidence="1" type="ORF">KC19_VG032300</name>
</gene>
<organism evidence="1 2">
    <name type="scientific">Ceratodon purpureus</name>
    <name type="common">Fire moss</name>
    <name type="synonym">Dicranum purpureum</name>
    <dbReference type="NCBI Taxonomy" id="3225"/>
    <lineage>
        <taxon>Eukaryota</taxon>
        <taxon>Viridiplantae</taxon>
        <taxon>Streptophyta</taxon>
        <taxon>Embryophyta</taxon>
        <taxon>Bryophyta</taxon>
        <taxon>Bryophytina</taxon>
        <taxon>Bryopsida</taxon>
        <taxon>Dicranidae</taxon>
        <taxon>Pseudoditrichales</taxon>
        <taxon>Ditrichaceae</taxon>
        <taxon>Ceratodon</taxon>
    </lineage>
</organism>
<keyword evidence="2" id="KW-1185">Reference proteome</keyword>
<comment type="caution">
    <text evidence="1">The sequence shown here is derived from an EMBL/GenBank/DDBJ whole genome shotgun (WGS) entry which is preliminary data.</text>
</comment>
<accession>A0A8T0HLH3</accession>
<sequence>MKCADRRDGKYIFIPCPQHLGGPTSSPVDPLRICRRHQPPYQNIGWNSSLASIQLHTGILTPIPWSPFPSCLCAHIEVYFHL</sequence>